<evidence type="ECO:0000256" key="4">
    <source>
        <dbReference type="ARBA" id="ARBA00022777"/>
    </source>
</evidence>
<keyword evidence="1 5" id="KW-0723">Serine/threonine-protein kinase</keyword>
<keyword evidence="2 5" id="KW-0808">Transferase</keyword>
<keyword evidence="3 5" id="KW-0547">Nucleotide-binding</keyword>
<reference evidence="7" key="1">
    <citation type="submission" date="2016-10" db="EMBL/GenBank/DDBJ databases">
        <authorList>
            <person name="Varghese N."/>
            <person name="Submissions S."/>
        </authorList>
    </citation>
    <scope>NUCLEOTIDE SEQUENCE [LARGE SCALE GENOMIC DNA]</scope>
    <source>
        <strain evidence="7">CGMCC 1.10369</strain>
    </source>
</reference>
<evidence type="ECO:0000313" key="7">
    <source>
        <dbReference type="Proteomes" id="UP000198778"/>
    </source>
</evidence>
<dbReference type="InterPro" id="IPR026565">
    <property type="entry name" value="PPDK_reg"/>
</dbReference>
<dbReference type="STRING" id="745820.SAMN04488053_11919"/>
<dbReference type="HAMAP" id="MF_00921">
    <property type="entry name" value="PDRP"/>
    <property type="match status" value="1"/>
</dbReference>
<accession>A0A1H0KPW8</accession>
<keyword evidence="4 5" id="KW-0418">Kinase</keyword>
<name>A0A1H0KPW8_9BACI</name>
<keyword evidence="7" id="KW-1185">Reference proteome</keyword>
<dbReference type="AlphaFoldDB" id="A0A1H0KPW8"/>
<dbReference type="NCBIfam" id="NF003742">
    <property type="entry name" value="PRK05339.1"/>
    <property type="match status" value="1"/>
</dbReference>
<dbReference type="InterPro" id="IPR005177">
    <property type="entry name" value="Kinase-pyrophosphorylase"/>
</dbReference>
<dbReference type="PANTHER" id="PTHR31756:SF3">
    <property type="entry name" value="PYRUVATE, PHOSPHATE DIKINASE REGULATORY PROTEIN 1, CHLOROPLASTIC"/>
    <property type="match status" value="1"/>
</dbReference>
<comment type="similarity">
    <text evidence="5">Belongs to the pyruvate, phosphate/water dikinase regulatory protein family. PDRP subfamily.</text>
</comment>
<comment type="catalytic activity">
    <reaction evidence="5">
        <text>N(tele)-phospho-L-histidyl/L-threonyl-[pyruvate, phosphate dikinase] + ADP = N(tele)-phospho-L-histidyl/O-phospho-L-threonyl-[pyruvate, phosphate dikinase] + AMP + H(+)</text>
        <dbReference type="Rhea" id="RHEA:43692"/>
        <dbReference type="Rhea" id="RHEA-COMP:10650"/>
        <dbReference type="Rhea" id="RHEA-COMP:10651"/>
        <dbReference type="ChEBI" id="CHEBI:15378"/>
        <dbReference type="ChEBI" id="CHEBI:30013"/>
        <dbReference type="ChEBI" id="CHEBI:61977"/>
        <dbReference type="ChEBI" id="CHEBI:83586"/>
        <dbReference type="ChEBI" id="CHEBI:456215"/>
        <dbReference type="ChEBI" id="CHEBI:456216"/>
        <dbReference type="EC" id="2.7.11.32"/>
    </reaction>
</comment>
<feature type="binding site" evidence="5">
    <location>
        <begin position="151"/>
        <end position="158"/>
    </location>
    <ligand>
        <name>ADP</name>
        <dbReference type="ChEBI" id="CHEBI:456216"/>
    </ligand>
</feature>
<dbReference type="PANTHER" id="PTHR31756">
    <property type="entry name" value="PYRUVATE, PHOSPHATE DIKINASE REGULATORY PROTEIN 1, CHLOROPLASTIC"/>
    <property type="match status" value="1"/>
</dbReference>
<proteinExistence type="inferred from homology"/>
<evidence type="ECO:0000313" key="6">
    <source>
        <dbReference type="EMBL" id="SDO57812.1"/>
    </source>
</evidence>
<evidence type="ECO:0000256" key="3">
    <source>
        <dbReference type="ARBA" id="ARBA00022741"/>
    </source>
</evidence>
<dbReference type="EC" id="2.7.11.32" evidence="5"/>
<dbReference type="Proteomes" id="UP000198778">
    <property type="component" value="Unassembled WGS sequence"/>
</dbReference>
<dbReference type="EMBL" id="FNIL01000019">
    <property type="protein sequence ID" value="SDO57812.1"/>
    <property type="molecule type" value="Genomic_DNA"/>
</dbReference>
<dbReference type="OrthoDB" id="9782201at2"/>
<sequence>MNHHQQKIYIVSDSIGETADRMVHAALTQFNLAQVDTVKFSHINTVDKLRRIMETAATTTSVVAYTFALEEMNQEIKALAQASGIKTVDLLHPLVETISETFGAAPKNEPGMMRKLDEEYFRRIEAVEFAVKYDDAQDPSGLKKADLVLVGVSRTSKTPLSMYLAHKQLKVANVPLVPEVPIPEELYQIRRDRCIGLIISPEKLNDIRRVRLKSMGLNEKAEYASMQRILEEMEYAEKIMKRIGCPVIDVSNKAVEETASYILDVLKVERSAVK</sequence>
<dbReference type="RefSeq" id="WP_090844481.1">
    <property type="nucleotide sequence ID" value="NZ_FNIL01000019.1"/>
</dbReference>
<evidence type="ECO:0000256" key="5">
    <source>
        <dbReference type="HAMAP-Rule" id="MF_00921"/>
    </source>
</evidence>
<organism evidence="6 7">
    <name type="scientific">Alkalicoccus daliensis</name>
    <dbReference type="NCBI Taxonomy" id="745820"/>
    <lineage>
        <taxon>Bacteria</taxon>
        <taxon>Bacillati</taxon>
        <taxon>Bacillota</taxon>
        <taxon>Bacilli</taxon>
        <taxon>Bacillales</taxon>
        <taxon>Bacillaceae</taxon>
        <taxon>Alkalicoccus</taxon>
    </lineage>
</organism>
<comment type="function">
    <text evidence="5">Bifunctional serine/threonine kinase and phosphorylase involved in the regulation of the pyruvate, phosphate dikinase (PPDK) by catalyzing its phosphorylation/dephosphorylation.</text>
</comment>
<dbReference type="Pfam" id="PF03618">
    <property type="entry name" value="Kinase-PPPase"/>
    <property type="match status" value="1"/>
</dbReference>
<dbReference type="GO" id="GO:0043531">
    <property type="term" value="F:ADP binding"/>
    <property type="evidence" value="ECO:0007669"/>
    <property type="project" value="UniProtKB-UniRule"/>
</dbReference>
<dbReference type="GO" id="GO:0016776">
    <property type="term" value="F:phosphotransferase activity, phosphate group as acceptor"/>
    <property type="evidence" value="ECO:0007669"/>
    <property type="project" value="UniProtKB-UniRule"/>
</dbReference>
<comment type="catalytic activity">
    <reaction evidence="5">
        <text>N(tele)-phospho-L-histidyl/O-phospho-L-threonyl-[pyruvate, phosphate dikinase] + phosphate + H(+) = N(tele)-phospho-L-histidyl/L-threonyl-[pyruvate, phosphate dikinase] + diphosphate</text>
        <dbReference type="Rhea" id="RHEA:43696"/>
        <dbReference type="Rhea" id="RHEA-COMP:10650"/>
        <dbReference type="Rhea" id="RHEA-COMP:10651"/>
        <dbReference type="ChEBI" id="CHEBI:15378"/>
        <dbReference type="ChEBI" id="CHEBI:30013"/>
        <dbReference type="ChEBI" id="CHEBI:33019"/>
        <dbReference type="ChEBI" id="CHEBI:43474"/>
        <dbReference type="ChEBI" id="CHEBI:61977"/>
        <dbReference type="ChEBI" id="CHEBI:83586"/>
        <dbReference type="EC" id="2.7.4.27"/>
    </reaction>
</comment>
<dbReference type="GO" id="GO:0004674">
    <property type="term" value="F:protein serine/threonine kinase activity"/>
    <property type="evidence" value="ECO:0007669"/>
    <property type="project" value="UniProtKB-UniRule"/>
</dbReference>
<evidence type="ECO:0000256" key="1">
    <source>
        <dbReference type="ARBA" id="ARBA00022527"/>
    </source>
</evidence>
<dbReference type="EC" id="2.7.4.27" evidence="5"/>
<protein>
    <recommendedName>
        <fullName evidence="5">Putative pyruvate, phosphate dikinase regulatory protein</fullName>
        <shortName evidence="5">PPDK regulatory protein</shortName>
        <ecNumber evidence="5">2.7.11.32</ecNumber>
        <ecNumber evidence="5">2.7.4.27</ecNumber>
    </recommendedName>
</protein>
<evidence type="ECO:0000256" key="2">
    <source>
        <dbReference type="ARBA" id="ARBA00022679"/>
    </source>
</evidence>
<gene>
    <name evidence="6" type="ORF">SAMN04488053_11919</name>
</gene>
<dbReference type="GO" id="GO:0005524">
    <property type="term" value="F:ATP binding"/>
    <property type="evidence" value="ECO:0007669"/>
    <property type="project" value="InterPro"/>
</dbReference>